<dbReference type="OrthoDB" id="5959533at2"/>
<evidence type="ECO:0000256" key="4">
    <source>
        <dbReference type="ARBA" id="ARBA00022448"/>
    </source>
</evidence>
<dbReference type="AlphaFoldDB" id="A0A4R2I8W1"/>
<evidence type="ECO:0000256" key="3">
    <source>
        <dbReference type="ARBA" id="ARBA00021563"/>
    </source>
</evidence>
<evidence type="ECO:0000256" key="5">
    <source>
        <dbReference type="ARBA" id="ARBA00022475"/>
    </source>
</evidence>
<dbReference type="GO" id="GO:0015627">
    <property type="term" value="C:type II protein secretion system complex"/>
    <property type="evidence" value="ECO:0007669"/>
    <property type="project" value="InterPro"/>
</dbReference>
<dbReference type="GO" id="GO:0005886">
    <property type="term" value="C:plasma membrane"/>
    <property type="evidence" value="ECO:0007669"/>
    <property type="project" value="UniProtKB-SubCell"/>
</dbReference>
<dbReference type="EMBL" id="SLWQ01000007">
    <property type="protein sequence ID" value="TCO38945.1"/>
    <property type="molecule type" value="Genomic_DNA"/>
</dbReference>
<organism evidence="12 13">
    <name type="scientific">Dokdonella fugitiva</name>
    <dbReference type="NCBI Taxonomy" id="328517"/>
    <lineage>
        <taxon>Bacteria</taxon>
        <taxon>Pseudomonadati</taxon>
        <taxon>Pseudomonadota</taxon>
        <taxon>Gammaproteobacteria</taxon>
        <taxon>Lysobacterales</taxon>
        <taxon>Rhodanobacteraceae</taxon>
        <taxon>Dokdonella</taxon>
    </lineage>
</organism>
<protein>
    <recommendedName>
        <fullName evidence="3">Type II secretion system protein N</fullName>
    </recommendedName>
    <alternativeName>
        <fullName evidence="10">General secretion pathway protein N</fullName>
    </alternativeName>
</protein>
<feature type="region of interest" description="Disordered" evidence="11">
    <location>
        <begin position="233"/>
        <end position="254"/>
    </location>
</feature>
<evidence type="ECO:0000256" key="10">
    <source>
        <dbReference type="ARBA" id="ARBA00030772"/>
    </source>
</evidence>
<keyword evidence="7" id="KW-0812">Transmembrane</keyword>
<keyword evidence="5" id="KW-1003">Cell membrane</keyword>
<keyword evidence="8" id="KW-0653">Protein transport</keyword>
<evidence type="ECO:0000256" key="11">
    <source>
        <dbReference type="SAM" id="MobiDB-lite"/>
    </source>
</evidence>
<evidence type="ECO:0000256" key="7">
    <source>
        <dbReference type="ARBA" id="ARBA00022692"/>
    </source>
</evidence>
<evidence type="ECO:0000256" key="2">
    <source>
        <dbReference type="ARBA" id="ARBA00007208"/>
    </source>
</evidence>
<dbReference type="Pfam" id="PF01203">
    <property type="entry name" value="T2SSN"/>
    <property type="match status" value="1"/>
</dbReference>
<keyword evidence="9" id="KW-0472">Membrane</keyword>
<comment type="similarity">
    <text evidence="2">Belongs to the GSP N family.</text>
</comment>
<comment type="subcellular location">
    <subcellularLocation>
        <location evidence="1">Cell inner membrane</location>
    </subcellularLocation>
</comment>
<keyword evidence="13" id="KW-1185">Reference proteome</keyword>
<comment type="caution">
    <text evidence="12">The sequence shown here is derived from an EMBL/GenBank/DDBJ whole genome shotgun (WGS) entry which is preliminary data.</text>
</comment>
<name>A0A4R2I8W1_9GAMM</name>
<evidence type="ECO:0000256" key="8">
    <source>
        <dbReference type="ARBA" id="ARBA00022927"/>
    </source>
</evidence>
<gene>
    <name evidence="12" type="ORF">EV148_107233</name>
</gene>
<evidence type="ECO:0000256" key="9">
    <source>
        <dbReference type="ARBA" id="ARBA00023136"/>
    </source>
</evidence>
<dbReference type="RefSeq" id="WP_131999192.1">
    <property type="nucleotide sequence ID" value="NZ_JACGXM010000006.1"/>
</dbReference>
<sequence>MRLLKTLVILVVVALVIGAICLWRLPADVGYRYGARYFGPLSLAGVSGTVWDGHADGVSLFGNDLGELDWTARKQPLLRGDLVTDIRIKGGDIDIGGVLTRRSNGAIEAEGLRFSVPASRFEPLFDGKLRLLGTVSGVLDGATWWNASLSGASGSARWSEVGAVGEVEAHFTDVLVDFASQPDGSVSGTVHDDGRGNIAVEGRFVLRPPMLDGEATLRARNGDAQALETLRHIGEPQPDGSSHVVVHGGMLRLP</sequence>
<proteinExistence type="inferred from homology"/>
<keyword evidence="4" id="KW-0813">Transport</keyword>
<accession>A0A4R2I8W1</accession>
<dbReference type="Proteomes" id="UP000294862">
    <property type="component" value="Unassembled WGS sequence"/>
</dbReference>
<evidence type="ECO:0000313" key="13">
    <source>
        <dbReference type="Proteomes" id="UP000294862"/>
    </source>
</evidence>
<evidence type="ECO:0000313" key="12">
    <source>
        <dbReference type="EMBL" id="TCO38945.1"/>
    </source>
</evidence>
<dbReference type="InterPro" id="IPR022792">
    <property type="entry name" value="T2SS_protein-GspN"/>
</dbReference>
<reference evidence="12 13" key="1">
    <citation type="journal article" date="2015" name="Stand. Genomic Sci.">
        <title>Genomic Encyclopedia of Bacterial and Archaeal Type Strains, Phase III: the genomes of soil and plant-associated and newly described type strains.</title>
        <authorList>
            <person name="Whitman W.B."/>
            <person name="Woyke T."/>
            <person name="Klenk H.P."/>
            <person name="Zhou Y."/>
            <person name="Lilburn T.G."/>
            <person name="Beck B.J."/>
            <person name="De Vos P."/>
            <person name="Vandamme P."/>
            <person name="Eisen J.A."/>
            <person name="Garrity G."/>
            <person name="Hugenholtz P."/>
            <person name="Kyrpides N.C."/>
        </authorList>
    </citation>
    <scope>NUCLEOTIDE SEQUENCE [LARGE SCALE GENOMIC DNA]</scope>
    <source>
        <strain evidence="12 13">A3</strain>
    </source>
</reference>
<evidence type="ECO:0000256" key="6">
    <source>
        <dbReference type="ARBA" id="ARBA00022519"/>
    </source>
</evidence>
<dbReference type="GO" id="GO:0015628">
    <property type="term" value="P:protein secretion by the type II secretion system"/>
    <property type="evidence" value="ECO:0007669"/>
    <property type="project" value="InterPro"/>
</dbReference>
<keyword evidence="6" id="KW-0997">Cell inner membrane</keyword>
<evidence type="ECO:0000256" key="1">
    <source>
        <dbReference type="ARBA" id="ARBA00004533"/>
    </source>
</evidence>